<name>A0AAW0F1R7_9TRYP</name>
<sequence length="1237" mass="131909">MWSSIQHCCVWRASRGAAVAASLAGFGHAAGQQRHSLRSTAARGPAALTCSVRCCVAQGAGAPAATGRDAGDTTAAPPQRVSRFVRSNAAPPPSSAEQDGSAPSTGEVGATGAAPHSRLPPPSDLSSATAVASYLRCAQSFLRHKRNPEASVYTVHYLGKLLLPAVKGMDAATVLLLLQTLRMADASPTMPLVQDIGTWLRLHCALIPFAQVSAVVELLVHFNSPVAEDVAVKVIRNAPLSAVNALSPSHVLPLLAALLPIAVDHISVGQRSTEAASRTHTSLHSIVERLRRRCDATELLTLPAVLEAQVVRAYGALKRASPGVYGASAMTEWRSFEATVCRVLSTPDVCASLPITEVVATLSELVRQRQERRRMSTQDAAVEAAQEALADALVHRLSTAAESLRAVAAGETGAASTRTASTSELSLPEPWTISDVAVVWPHCVACATTQAAAAADGDSRAAAYAAALATVKAALLQIVSARFHAAQKNAALVQLMAFMCSELVVAWLTEESHTRENGGGGGGDVEEASAAAEMPDLTRLIPAAILDELLDSAAVQLQHDAVTWTPQTVRDVVLVLGHSRDPNHRDQGLELARRWYRQQQKRAQDGERVQPLELLGFFVPALLREEKSGVAAAVKASLARWSVAEVLSFFSELALYGGRSGGAESLSVLRESGKLMCAYVPLASASQLTGLVECFGAAQVRSDEFCDAVAARMSEILTSTTADALRDRNFSTLDSFSRSTVGTIDDGGAGPASHHSDAPRVVSGEEDADVTPMKLSLTALVRILRSLALMEARQTAPFLSAATPIINAVNTDNGTAEEVTQLIAAYAKMLIWHYPVLCALTQRLLRVPVAEVSLSHLLTAQLALLRMDVSMPAVTGRFYEELGREYPSPGATDATTAVARRELSDMVVQLSTIARLIGHPTDTELAPTVVDALTERIVAGAEVLTMNEVSEVLLSLARLGRGRSTAFERLTVRTLGMLPKVSARTMANVVEAYALAGRGDDTELFTLVADRTLHTRHEVAAVTIASVLASFAKAGVRNDRLFIEVIPRVRHVATYGTPRDVVNVVSAYATVNLWHYRLFARLADRAIQLRADFRTTELVALLKAYATVQMRYDRLFTEFAPRIQTLVHLFSPAQLASLVSSFAAVDIRCTPVNKACAAQATATAHSFSLEDARTLLESFSTQGFLDKECVDTLTRLFPELASIPWESAPDADVEGRERGGDSTTEGEAATREHSSAS</sequence>
<dbReference type="InterPro" id="IPR058917">
    <property type="entry name" value="RESC6_dom"/>
</dbReference>
<dbReference type="EMBL" id="JAECZO010000006">
    <property type="protein sequence ID" value="KAK7200545.1"/>
    <property type="molecule type" value="Genomic_DNA"/>
</dbReference>
<proteinExistence type="predicted"/>
<feature type="compositionally biased region" description="Polar residues" evidence="1">
    <location>
        <begin position="95"/>
        <end position="104"/>
    </location>
</feature>
<accession>A0AAW0F1R7</accession>
<feature type="domain" description="RNA-editing substrate-binding complex 6 protein" evidence="2">
    <location>
        <begin position="982"/>
        <end position="1193"/>
    </location>
</feature>
<dbReference type="Proteomes" id="UP001430356">
    <property type="component" value="Unassembled WGS sequence"/>
</dbReference>
<evidence type="ECO:0000259" key="2">
    <source>
        <dbReference type="Pfam" id="PF26188"/>
    </source>
</evidence>
<evidence type="ECO:0000313" key="4">
    <source>
        <dbReference type="Proteomes" id="UP001430356"/>
    </source>
</evidence>
<keyword evidence="4" id="KW-1185">Reference proteome</keyword>
<comment type="caution">
    <text evidence="3">The sequence shown here is derived from an EMBL/GenBank/DDBJ whole genome shotgun (WGS) entry which is preliminary data.</text>
</comment>
<dbReference type="AlphaFoldDB" id="A0AAW0F1R7"/>
<dbReference type="Pfam" id="PF26188">
    <property type="entry name" value="RESC6"/>
    <property type="match status" value="1"/>
</dbReference>
<organism evidence="3 4">
    <name type="scientific">Novymonas esmeraldas</name>
    <dbReference type="NCBI Taxonomy" id="1808958"/>
    <lineage>
        <taxon>Eukaryota</taxon>
        <taxon>Discoba</taxon>
        <taxon>Euglenozoa</taxon>
        <taxon>Kinetoplastea</taxon>
        <taxon>Metakinetoplastina</taxon>
        <taxon>Trypanosomatida</taxon>
        <taxon>Trypanosomatidae</taxon>
        <taxon>Novymonas</taxon>
    </lineage>
</organism>
<reference evidence="3 4" key="1">
    <citation type="journal article" date="2021" name="MBio">
        <title>A New Model Trypanosomatid, Novymonas esmeraldas: Genomic Perception of Its 'Candidatus Pandoraea novymonadis' Endosymbiont.</title>
        <authorList>
            <person name="Zakharova A."/>
            <person name="Saura A."/>
            <person name="Butenko A."/>
            <person name="Podesvova L."/>
            <person name="Warmusova S."/>
            <person name="Kostygov A.Y."/>
            <person name="Nenarokova A."/>
            <person name="Lukes J."/>
            <person name="Opperdoes F.R."/>
            <person name="Yurchenko V."/>
        </authorList>
    </citation>
    <scope>NUCLEOTIDE SEQUENCE [LARGE SCALE GENOMIC DNA]</scope>
    <source>
        <strain evidence="3 4">E262AT.01</strain>
    </source>
</reference>
<feature type="region of interest" description="Disordered" evidence="1">
    <location>
        <begin position="1206"/>
        <end position="1237"/>
    </location>
</feature>
<feature type="region of interest" description="Disordered" evidence="1">
    <location>
        <begin position="742"/>
        <end position="767"/>
    </location>
</feature>
<evidence type="ECO:0000256" key="1">
    <source>
        <dbReference type="SAM" id="MobiDB-lite"/>
    </source>
</evidence>
<gene>
    <name evidence="3" type="ORF">NESM_000110200</name>
</gene>
<feature type="region of interest" description="Disordered" evidence="1">
    <location>
        <begin position="85"/>
        <end position="125"/>
    </location>
</feature>
<protein>
    <recommendedName>
        <fullName evidence="2">RNA-editing substrate-binding complex 6 protein domain-containing protein</fullName>
    </recommendedName>
</protein>
<feature type="compositionally biased region" description="Basic and acidic residues" evidence="1">
    <location>
        <begin position="1228"/>
        <end position="1237"/>
    </location>
</feature>
<evidence type="ECO:0000313" key="3">
    <source>
        <dbReference type="EMBL" id="KAK7200545.1"/>
    </source>
</evidence>